<dbReference type="VEuPathDB" id="FungiDB:jhhlp_000046"/>
<feature type="compositionally biased region" description="Low complexity" evidence="1">
    <location>
        <begin position="385"/>
        <end position="424"/>
    </location>
</feature>
<reference evidence="2 3" key="1">
    <citation type="journal article" date="2017" name="G3 (Bethesda)">
        <title>First Draft Genome Sequence of the Pathogenic Fungus Lomentospora prolificans (Formerly Scedosporium prolificans).</title>
        <authorList>
            <person name="Luo R."/>
            <person name="Zimin A."/>
            <person name="Workman R."/>
            <person name="Fan Y."/>
            <person name="Pertea G."/>
            <person name="Grossman N."/>
            <person name="Wear M.P."/>
            <person name="Jia B."/>
            <person name="Miller H."/>
            <person name="Casadevall A."/>
            <person name="Timp W."/>
            <person name="Zhang S.X."/>
            <person name="Salzberg S.L."/>
        </authorList>
    </citation>
    <scope>NUCLEOTIDE SEQUENCE [LARGE SCALE GENOMIC DNA]</scope>
    <source>
        <strain evidence="2 3">JHH-5317</strain>
    </source>
</reference>
<feature type="compositionally biased region" description="Polar residues" evidence="1">
    <location>
        <begin position="374"/>
        <end position="384"/>
    </location>
</feature>
<dbReference type="InParanoid" id="A0A2N3NLE3"/>
<protein>
    <submittedName>
        <fullName evidence="2">Uncharacterized protein</fullName>
    </submittedName>
</protein>
<organism evidence="2 3">
    <name type="scientific">Lomentospora prolificans</name>
    <dbReference type="NCBI Taxonomy" id="41688"/>
    <lineage>
        <taxon>Eukaryota</taxon>
        <taxon>Fungi</taxon>
        <taxon>Dikarya</taxon>
        <taxon>Ascomycota</taxon>
        <taxon>Pezizomycotina</taxon>
        <taxon>Sordariomycetes</taxon>
        <taxon>Hypocreomycetidae</taxon>
        <taxon>Microascales</taxon>
        <taxon>Microascaceae</taxon>
        <taxon>Lomentospora</taxon>
    </lineage>
</organism>
<feature type="region of interest" description="Disordered" evidence="1">
    <location>
        <begin position="153"/>
        <end position="172"/>
    </location>
</feature>
<evidence type="ECO:0000313" key="3">
    <source>
        <dbReference type="Proteomes" id="UP000233524"/>
    </source>
</evidence>
<evidence type="ECO:0000256" key="1">
    <source>
        <dbReference type="SAM" id="MobiDB-lite"/>
    </source>
</evidence>
<dbReference type="AlphaFoldDB" id="A0A2N3NLE3"/>
<dbReference type="Proteomes" id="UP000233524">
    <property type="component" value="Unassembled WGS sequence"/>
</dbReference>
<keyword evidence="3" id="KW-1185">Reference proteome</keyword>
<proteinExistence type="predicted"/>
<feature type="region of interest" description="Disordered" evidence="1">
    <location>
        <begin position="374"/>
        <end position="434"/>
    </location>
</feature>
<dbReference type="STRING" id="41688.A0A2N3NLE3"/>
<dbReference type="OrthoDB" id="4181307at2759"/>
<feature type="region of interest" description="Disordered" evidence="1">
    <location>
        <begin position="186"/>
        <end position="238"/>
    </location>
</feature>
<evidence type="ECO:0000313" key="2">
    <source>
        <dbReference type="EMBL" id="PKS13275.1"/>
    </source>
</evidence>
<dbReference type="PANTHER" id="PTHR42051:SF1">
    <property type="entry name" value="MEIOTICALLY UP-REGULATED PROTEIN PB1A10.08"/>
    <property type="match status" value="1"/>
</dbReference>
<dbReference type="EMBL" id="NLAX01000001">
    <property type="protein sequence ID" value="PKS13275.1"/>
    <property type="molecule type" value="Genomic_DNA"/>
</dbReference>
<name>A0A2N3NLE3_9PEZI</name>
<comment type="caution">
    <text evidence="2">The sequence shown here is derived from an EMBL/GenBank/DDBJ whole genome shotgun (WGS) entry which is preliminary data.</text>
</comment>
<dbReference type="PANTHER" id="PTHR42051">
    <property type="entry name" value="MEIOTICALLY UP-REGULATED PROTEIN PB1A10.08"/>
    <property type="match status" value="1"/>
</dbReference>
<sequence length="492" mass="53351">MGKSLRGGKDAKLMVVSTCTSCPPPHGTTTTASTAMTPVTTRHNVAAVPLQIPTKSKRESSAFATKYHHQGRHQSQRPRDVCSPDAVPPSIHALLAVTTIPRPKGGRGTIRRKQLNEDANTLVPMIEGEQVPEKELSISFSRSPMDVLLADPADLTDSRDDDASSFNDGLMGSFSSTRTVSLESVPSLSGASSPLDASLSTGFSPVTPPYRGRRRPSQPTRRSLQPVSSSSTGEPVAHPLSSTIAIEELDFRVFDPSPAASAKRGNAFSQLPLKSAFKSNLTASLRAIRSAAKSFSSLTLVSIPPEDLLTRSILTIDPKVPYTDERRPPVLDEEPSAALRRYLNPTTGSPMEPNSRNLSRSLTRSFAASIQMQTYRVQRSQGPMSASTPSPGISRSSSSSSSCSSQSYPPQPQSPNQTSFSSPPGAMRQREMRENPDFIRIAVLEMAMRKRGKLDDQRPGRARWALPPRKPITKPYEVRSDGIPTRWVPVNC</sequence>
<dbReference type="InterPro" id="IPR034443">
    <property type="entry name" value="PB1A10.08"/>
</dbReference>
<accession>A0A2N3NLE3</accession>
<gene>
    <name evidence="2" type="ORF">jhhlp_000046</name>
</gene>
<feature type="compositionally biased region" description="Low complexity" evidence="1">
    <location>
        <begin position="217"/>
        <end position="226"/>
    </location>
</feature>
<feature type="region of interest" description="Disordered" evidence="1">
    <location>
        <begin position="324"/>
        <end position="359"/>
    </location>
</feature>